<dbReference type="InterPro" id="IPR050366">
    <property type="entry name" value="BP-dependent_transpt_permease"/>
</dbReference>
<gene>
    <name evidence="9" type="ORF">MUN76_09025</name>
</gene>
<dbReference type="Gene3D" id="1.10.3720.10">
    <property type="entry name" value="MetI-like"/>
    <property type="match status" value="1"/>
</dbReference>
<name>A0ABY4FSF1_9MICO</name>
<dbReference type="PANTHER" id="PTHR43386">
    <property type="entry name" value="OLIGOPEPTIDE TRANSPORT SYSTEM PERMEASE PROTEIN APPC"/>
    <property type="match status" value="1"/>
</dbReference>
<evidence type="ECO:0000256" key="2">
    <source>
        <dbReference type="ARBA" id="ARBA00022448"/>
    </source>
</evidence>
<feature type="transmembrane region" description="Helical" evidence="7">
    <location>
        <begin position="40"/>
        <end position="60"/>
    </location>
</feature>
<feature type="transmembrane region" description="Helical" evidence="7">
    <location>
        <begin position="224"/>
        <end position="248"/>
    </location>
</feature>
<evidence type="ECO:0000256" key="3">
    <source>
        <dbReference type="ARBA" id="ARBA00022475"/>
    </source>
</evidence>
<keyword evidence="10" id="KW-1185">Reference proteome</keyword>
<dbReference type="SUPFAM" id="SSF161098">
    <property type="entry name" value="MetI-like"/>
    <property type="match status" value="1"/>
</dbReference>
<dbReference type="Pfam" id="PF00528">
    <property type="entry name" value="BPD_transp_1"/>
    <property type="match status" value="1"/>
</dbReference>
<evidence type="ECO:0000256" key="6">
    <source>
        <dbReference type="ARBA" id="ARBA00023136"/>
    </source>
</evidence>
<dbReference type="EMBL" id="CP095043">
    <property type="protein sequence ID" value="UOQ59198.1"/>
    <property type="molecule type" value="Genomic_DNA"/>
</dbReference>
<keyword evidence="5 7" id="KW-1133">Transmembrane helix</keyword>
<dbReference type="PROSITE" id="PS50928">
    <property type="entry name" value="ABC_TM1"/>
    <property type="match status" value="1"/>
</dbReference>
<dbReference type="PANTHER" id="PTHR43386:SF1">
    <property type="entry name" value="D,D-DIPEPTIDE TRANSPORT SYSTEM PERMEASE PROTEIN DDPC-RELATED"/>
    <property type="match status" value="1"/>
</dbReference>
<dbReference type="InterPro" id="IPR035906">
    <property type="entry name" value="MetI-like_sf"/>
</dbReference>
<evidence type="ECO:0000313" key="10">
    <source>
        <dbReference type="Proteomes" id="UP000831775"/>
    </source>
</evidence>
<evidence type="ECO:0000256" key="1">
    <source>
        <dbReference type="ARBA" id="ARBA00004651"/>
    </source>
</evidence>
<evidence type="ECO:0000313" key="9">
    <source>
        <dbReference type="EMBL" id="UOQ59198.1"/>
    </source>
</evidence>
<accession>A0ABY4FSF1</accession>
<comment type="similarity">
    <text evidence="7">Belongs to the binding-protein-dependent transport system permease family.</text>
</comment>
<proteinExistence type="inferred from homology"/>
<keyword evidence="2 7" id="KW-0813">Transport</keyword>
<evidence type="ECO:0000256" key="4">
    <source>
        <dbReference type="ARBA" id="ARBA00022692"/>
    </source>
</evidence>
<dbReference type="RefSeq" id="WP_244684069.1">
    <property type="nucleotide sequence ID" value="NZ_CP095043.1"/>
</dbReference>
<reference evidence="9 10" key="1">
    <citation type="submission" date="2022-04" db="EMBL/GenBank/DDBJ databases">
        <title>Leucobacter sp. isolated from rhizosphere of onion.</title>
        <authorList>
            <person name="Won M."/>
            <person name="Lee C.-M."/>
            <person name="Woen H.-Y."/>
            <person name="Kwon S.-W."/>
        </authorList>
    </citation>
    <scope>NUCLEOTIDE SEQUENCE [LARGE SCALE GENOMIC DNA]</scope>
    <source>
        <strain evidence="9 10">H25R-14</strain>
    </source>
</reference>
<keyword evidence="4 7" id="KW-0812">Transmembrane</keyword>
<evidence type="ECO:0000259" key="8">
    <source>
        <dbReference type="PROSITE" id="PS50928"/>
    </source>
</evidence>
<feature type="domain" description="ABC transmembrane type-1" evidence="8">
    <location>
        <begin position="102"/>
        <end position="290"/>
    </location>
</feature>
<dbReference type="Proteomes" id="UP000831775">
    <property type="component" value="Chromosome"/>
</dbReference>
<feature type="transmembrane region" description="Helical" evidence="7">
    <location>
        <begin position="146"/>
        <end position="175"/>
    </location>
</feature>
<sequence length="312" mass="33031">MSASSDAAVPDTTTSIPAAVERRRMKAAAAWARMSRVLRMPLFAISLGIVLIWVIVIVFADQIAPYSATAQGATALMPPSAEHLFGTDELGRDVFSRVIHGARISLVFAIILVVGAMLIGTIIGLIAGFFGGWIDEALMRLVDLFFAFPVVILAMAVAAALGASVQNAVLAGIIVSWPMYARTVRGLVMGYRDAEFVISSRLAGMGSGRSIVVDLMPSIAGPTLVLATQDVGAAILLLASLSFLGVGAQPPMPEWGAMISAGVNHFNAWWIAVFPGLAIVTVALAFNLLGDGLRDAFDPKLKRSVQRKRRKS</sequence>
<comment type="subcellular location">
    <subcellularLocation>
        <location evidence="1 7">Cell membrane</location>
        <topology evidence="1 7">Multi-pass membrane protein</topology>
    </subcellularLocation>
</comment>
<organism evidence="9 10">
    <name type="scientific">Leucobacter rhizosphaerae</name>
    <dbReference type="NCBI Taxonomy" id="2932245"/>
    <lineage>
        <taxon>Bacteria</taxon>
        <taxon>Bacillati</taxon>
        <taxon>Actinomycetota</taxon>
        <taxon>Actinomycetes</taxon>
        <taxon>Micrococcales</taxon>
        <taxon>Microbacteriaceae</taxon>
        <taxon>Leucobacter</taxon>
    </lineage>
</organism>
<feature type="transmembrane region" description="Helical" evidence="7">
    <location>
        <begin position="106"/>
        <end position="134"/>
    </location>
</feature>
<evidence type="ECO:0000256" key="5">
    <source>
        <dbReference type="ARBA" id="ARBA00022989"/>
    </source>
</evidence>
<keyword evidence="3" id="KW-1003">Cell membrane</keyword>
<dbReference type="CDD" id="cd06261">
    <property type="entry name" value="TM_PBP2"/>
    <property type="match status" value="1"/>
</dbReference>
<protein>
    <submittedName>
        <fullName evidence="9">ABC transporter permease</fullName>
    </submittedName>
</protein>
<dbReference type="InterPro" id="IPR000515">
    <property type="entry name" value="MetI-like"/>
</dbReference>
<keyword evidence="6 7" id="KW-0472">Membrane</keyword>
<feature type="transmembrane region" description="Helical" evidence="7">
    <location>
        <begin position="268"/>
        <end position="290"/>
    </location>
</feature>
<evidence type="ECO:0000256" key="7">
    <source>
        <dbReference type="RuleBase" id="RU363032"/>
    </source>
</evidence>